<dbReference type="Gene3D" id="3.30.1490.100">
    <property type="entry name" value="DNA polymerase, Y-family, little finger domain"/>
    <property type="match status" value="1"/>
</dbReference>
<keyword evidence="3" id="KW-0479">Metal-binding</keyword>
<feature type="compositionally biased region" description="Polar residues" evidence="10">
    <location>
        <begin position="916"/>
        <end position="925"/>
    </location>
</feature>
<keyword evidence="4" id="KW-0227">DNA damage</keyword>
<evidence type="ECO:0000256" key="9">
    <source>
        <dbReference type="ARBA" id="ARBA00044975"/>
    </source>
</evidence>
<keyword evidence="12" id="KW-0548">Nucleotidyltransferase</keyword>
<evidence type="ECO:0000256" key="8">
    <source>
        <dbReference type="ARBA" id="ARBA00023242"/>
    </source>
</evidence>
<keyword evidence="13" id="KW-1185">Reference proteome</keyword>
<accession>A0A9W8BQ52</accession>
<sequence>MTVSEAYRQLATEELARSRAIIHIDLGKYSWSEQLRLGISPDVPLAVQQWQGLIAVNYPARAQGVKRHDTVTEARKKCPDIRFVHVATFTDTSPPAYHPSPSATTHKASLDEYRRASRRIMDVVRRLCPTMDKASIDEAYLDASEIVKDSILRDFACGRLEWASSDDAELADDAFNGASSNIEPPAMLPTPAVRWSSMSRKGKEREPADGFQHGSTEYGILVGDVPPVSYGWGDLQLKYAAQFAIHVRNVILQELGYRSSAGVAHNKLLAKVGSAQNKPNMQTVILPSQVELFMQTFPLASLPSLGGKLGALVEAAFDAHMVGDIMSYTVEQLAYKLGNDQAMQVYNKCHAIDDSEVVDKSELQTLTSTKSFMRFPVTSLSQLERWLSINATDLWMRTAEEWELHKRWPRSLTIGYTTKGASMRSKTVPFPSRHVPSMRHSPDAITNVARACLEKIASGNAGPDSVAHETGRTLPTSAGLFPLIGFTLTAKAFQREMANTTLMEKWLSKPRAVQAEIMTNDQPLASTANEESETLPTNYVGLDAIDSSACDGELPGNSVPESCSSDMSSPASSSDILHIPDPPLPPHNTASMFGLTAGQVASSIATFSNATHSRTPMLPAGAASSSTNYTHAPLTSSVGAPSAAPTPPLIPSGNAHLGSRSGVFGEIGVGDGYTGAPWADSMRPPPLVAAPGLHSGHGMGSEYDSSDSDMSCLRTPQETDSEESGDAEDDLDSDAVMDGDAEADEGESSISGGTDAGERQSSEAGIEGGSAATPLQSSPTLQSPETNPGRKSSAALKCRSAPSVERRRSDDGTDNDPGPPSRATTVSSRRRTTGVYIQQSADMETASRYGEGYKHMNIDQHDDGSLVVASPEEVIGTSDGFIPALIAATRRKREIQIFRFQNHVDAPEGAISGTLSAANASSSQRGGLGSAMAGTSRAASIRHSRNSSTSTSAGPESSFMATVRSKLEQNRAAAIAEEDEAGDLHAGGEPMGNMNCNDSSDDEPMDVVLDIAVSAMMESISTSQAVMQIRCPQCPDTEPTISSLEWETHRDWHIARYLQERELRHDEVVQQLQHAFPAASSASSGSGDNGSVASSVGEGRPASKKAKLDKEQKWRQQTINESWK</sequence>
<evidence type="ECO:0000313" key="13">
    <source>
        <dbReference type="Proteomes" id="UP001150907"/>
    </source>
</evidence>
<keyword evidence="6" id="KW-0862">Zinc</keyword>
<dbReference type="InterPro" id="IPR043502">
    <property type="entry name" value="DNA/RNA_pol_sf"/>
</dbReference>
<dbReference type="Pfam" id="PF21704">
    <property type="entry name" value="POLH-Rev1_HhH"/>
    <property type="match status" value="1"/>
</dbReference>
<proteinExistence type="predicted"/>
<dbReference type="GO" id="GO:0070987">
    <property type="term" value="P:error-free translesion synthesis"/>
    <property type="evidence" value="ECO:0007669"/>
    <property type="project" value="UniProtKB-ARBA"/>
</dbReference>
<dbReference type="Proteomes" id="UP001150907">
    <property type="component" value="Unassembled WGS sequence"/>
</dbReference>
<dbReference type="SUPFAM" id="SSF100879">
    <property type="entry name" value="Lesion bypass DNA polymerase (Y-family), little finger domain"/>
    <property type="match status" value="1"/>
</dbReference>
<evidence type="ECO:0000256" key="4">
    <source>
        <dbReference type="ARBA" id="ARBA00022763"/>
    </source>
</evidence>
<dbReference type="GO" id="GO:0007064">
    <property type="term" value="P:mitotic sister chromatid cohesion"/>
    <property type="evidence" value="ECO:0007669"/>
    <property type="project" value="UniProtKB-ARBA"/>
</dbReference>
<evidence type="ECO:0000256" key="5">
    <source>
        <dbReference type="ARBA" id="ARBA00022771"/>
    </source>
</evidence>
<dbReference type="PROSITE" id="PS50173">
    <property type="entry name" value="UMUC"/>
    <property type="match status" value="1"/>
</dbReference>
<dbReference type="InterPro" id="IPR043128">
    <property type="entry name" value="Rev_trsase/Diguanyl_cyclase"/>
</dbReference>
<dbReference type="GO" id="GO:0003684">
    <property type="term" value="F:damaged DNA binding"/>
    <property type="evidence" value="ECO:0007669"/>
    <property type="project" value="InterPro"/>
</dbReference>
<dbReference type="EMBL" id="JANBQF010000008">
    <property type="protein sequence ID" value="KAJ2008262.1"/>
    <property type="molecule type" value="Genomic_DNA"/>
</dbReference>
<dbReference type="AlphaFoldDB" id="A0A9W8BQ52"/>
<evidence type="ECO:0000256" key="6">
    <source>
        <dbReference type="ARBA" id="ARBA00022833"/>
    </source>
</evidence>
<feature type="compositionally biased region" description="Low complexity" evidence="10">
    <location>
        <begin position="558"/>
        <end position="576"/>
    </location>
</feature>
<dbReference type="InterPro" id="IPR052230">
    <property type="entry name" value="DNA_polymerase_eta"/>
</dbReference>
<keyword evidence="5" id="KW-0863">Zinc-finger</keyword>
<keyword evidence="7" id="KW-0234">DNA repair</keyword>
<protein>
    <recommendedName>
        <fullName evidence="9">DNA polymerase eta</fullName>
    </recommendedName>
</protein>
<evidence type="ECO:0000256" key="7">
    <source>
        <dbReference type="ARBA" id="ARBA00023204"/>
    </source>
</evidence>
<dbReference type="Gene3D" id="3.40.1170.60">
    <property type="match status" value="1"/>
</dbReference>
<dbReference type="GO" id="GO:0008270">
    <property type="term" value="F:zinc ion binding"/>
    <property type="evidence" value="ECO:0007669"/>
    <property type="project" value="UniProtKB-KW"/>
</dbReference>
<feature type="compositionally biased region" description="Low complexity" evidence="10">
    <location>
        <begin position="1078"/>
        <end position="1097"/>
    </location>
</feature>
<dbReference type="PANTHER" id="PTHR45873:SF1">
    <property type="entry name" value="DNA POLYMERASE ETA"/>
    <property type="match status" value="1"/>
</dbReference>
<feature type="region of interest" description="Disordered" evidence="10">
    <location>
        <begin position="916"/>
        <end position="959"/>
    </location>
</feature>
<feature type="compositionally biased region" description="Acidic residues" evidence="10">
    <location>
        <begin position="719"/>
        <end position="747"/>
    </location>
</feature>
<dbReference type="InterPro" id="IPR036775">
    <property type="entry name" value="DNA_pol_Y-fam_lit_finger_sf"/>
</dbReference>
<dbReference type="Gene3D" id="1.10.150.20">
    <property type="entry name" value="5' to 3' exonuclease, C-terminal subdomain"/>
    <property type="match status" value="1"/>
</dbReference>
<dbReference type="FunFam" id="3.40.1170.60:FF:000008">
    <property type="entry name" value="DNA polymerase eta subunit"/>
    <property type="match status" value="1"/>
</dbReference>
<feature type="region of interest" description="Disordered" evidence="10">
    <location>
        <begin position="687"/>
        <end position="843"/>
    </location>
</feature>
<feature type="region of interest" description="Disordered" evidence="10">
    <location>
        <begin position="551"/>
        <end position="576"/>
    </location>
</feature>
<feature type="compositionally biased region" description="Polar residues" evidence="10">
    <location>
        <begin position="773"/>
        <end position="790"/>
    </location>
</feature>
<evidence type="ECO:0000259" key="11">
    <source>
        <dbReference type="PROSITE" id="PS50173"/>
    </source>
</evidence>
<evidence type="ECO:0000313" key="12">
    <source>
        <dbReference type="EMBL" id="KAJ2008262.1"/>
    </source>
</evidence>
<feature type="compositionally biased region" description="Polar residues" evidence="10">
    <location>
        <begin position="1115"/>
        <end position="1124"/>
    </location>
</feature>
<dbReference type="SUPFAM" id="SSF56672">
    <property type="entry name" value="DNA/RNA polymerases"/>
    <property type="match status" value="1"/>
</dbReference>
<keyword evidence="8" id="KW-0539">Nucleus</keyword>
<dbReference type="InterPro" id="IPR017961">
    <property type="entry name" value="DNA_pol_Y-fam_little_finger"/>
</dbReference>
<evidence type="ECO:0000256" key="1">
    <source>
        <dbReference type="ARBA" id="ARBA00004123"/>
    </source>
</evidence>
<organism evidence="12 13">
    <name type="scientific">Coemansia thaxteri</name>
    <dbReference type="NCBI Taxonomy" id="2663907"/>
    <lineage>
        <taxon>Eukaryota</taxon>
        <taxon>Fungi</taxon>
        <taxon>Fungi incertae sedis</taxon>
        <taxon>Zoopagomycota</taxon>
        <taxon>Kickxellomycotina</taxon>
        <taxon>Kickxellomycetes</taxon>
        <taxon>Kickxellales</taxon>
        <taxon>Kickxellaceae</taxon>
        <taxon>Coemansia</taxon>
    </lineage>
</organism>
<comment type="subcellular location">
    <subcellularLocation>
        <location evidence="1">Nucleus</location>
    </subcellularLocation>
</comment>
<dbReference type="GO" id="GO:0035861">
    <property type="term" value="C:site of double-strand break"/>
    <property type="evidence" value="ECO:0007669"/>
    <property type="project" value="TreeGrafter"/>
</dbReference>
<dbReference type="GO" id="GO:0042276">
    <property type="term" value="P:error-prone translesion synthesis"/>
    <property type="evidence" value="ECO:0007669"/>
    <property type="project" value="TreeGrafter"/>
</dbReference>
<dbReference type="PANTHER" id="PTHR45873">
    <property type="entry name" value="DNA POLYMERASE ETA"/>
    <property type="match status" value="1"/>
</dbReference>
<dbReference type="Pfam" id="PF00817">
    <property type="entry name" value="IMS"/>
    <property type="match status" value="1"/>
</dbReference>
<dbReference type="GO" id="GO:0009314">
    <property type="term" value="P:response to radiation"/>
    <property type="evidence" value="ECO:0007669"/>
    <property type="project" value="TreeGrafter"/>
</dbReference>
<keyword evidence="2 12" id="KW-0808">Transferase</keyword>
<feature type="region of interest" description="Disordered" evidence="10">
    <location>
        <begin position="1076"/>
        <end position="1124"/>
    </location>
</feature>
<name>A0A9W8BQ52_9FUNG</name>
<feature type="region of interest" description="Disordered" evidence="10">
    <location>
        <begin position="983"/>
        <end position="1002"/>
    </location>
</feature>
<comment type="caution">
    <text evidence="12">The sequence shown here is derived from an EMBL/GenBank/DDBJ whole genome shotgun (WGS) entry which is preliminary data.</text>
</comment>
<reference evidence="12" key="1">
    <citation type="submission" date="2022-07" db="EMBL/GenBank/DDBJ databases">
        <title>Phylogenomic reconstructions and comparative analyses of Kickxellomycotina fungi.</title>
        <authorList>
            <person name="Reynolds N.K."/>
            <person name="Stajich J.E."/>
            <person name="Barry K."/>
            <person name="Grigoriev I.V."/>
            <person name="Crous P."/>
            <person name="Smith M.E."/>
        </authorList>
    </citation>
    <scope>NUCLEOTIDE SEQUENCE</scope>
    <source>
        <strain evidence="12">IMI 214461</strain>
    </source>
</reference>
<dbReference type="Gene3D" id="3.30.70.270">
    <property type="match status" value="1"/>
</dbReference>
<dbReference type="Pfam" id="PF11799">
    <property type="entry name" value="IMS_C"/>
    <property type="match status" value="1"/>
</dbReference>
<feature type="region of interest" description="Disordered" evidence="10">
    <location>
        <begin position="181"/>
        <end position="212"/>
    </location>
</feature>
<dbReference type="GO" id="GO:0003887">
    <property type="term" value="F:DNA-directed DNA polymerase activity"/>
    <property type="evidence" value="ECO:0007669"/>
    <property type="project" value="TreeGrafter"/>
</dbReference>
<dbReference type="GO" id="GO:0005657">
    <property type="term" value="C:replication fork"/>
    <property type="evidence" value="ECO:0007669"/>
    <property type="project" value="UniProtKB-ARBA"/>
</dbReference>
<feature type="domain" description="UmuC" evidence="11">
    <location>
        <begin position="53"/>
        <end position="306"/>
    </location>
</feature>
<gene>
    <name evidence="12" type="primary">eso1</name>
    <name evidence="12" type="ORF">H4R26_000296</name>
</gene>
<evidence type="ECO:0000256" key="2">
    <source>
        <dbReference type="ARBA" id="ARBA00022679"/>
    </source>
</evidence>
<evidence type="ECO:0000256" key="3">
    <source>
        <dbReference type="ARBA" id="ARBA00022723"/>
    </source>
</evidence>
<dbReference type="InterPro" id="IPR001126">
    <property type="entry name" value="UmuC"/>
</dbReference>
<evidence type="ECO:0000256" key="10">
    <source>
        <dbReference type="SAM" id="MobiDB-lite"/>
    </source>
</evidence>
<dbReference type="GO" id="GO:0005634">
    <property type="term" value="C:nucleus"/>
    <property type="evidence" value="ECO:0007669"/>
    <property type="project" value="UniProtKB-SubCell"/>
</dbReference>
<dbReference type="OrthoDB" id="5723at2759"/>
<dbReference type="GO" id="GO:0006281">
    <property type="term" value="P:DNA repair"/>
    <property type="evidence" value="ECO:0007669"/>
    <property type="project" value="UniProtKB-KW"/>
</dbReference>